<keyword evidence="3" id="KW-1185">Reference proteome</keyword>
<evidence type="ECO:0000256" key="1">
    <source>
        <dbReference type="SAM" id="SignalP"/>
    </source>
</evidence>
<proteinExistence type="predicted"/>
<protein>
    <submittedName>
        <fullName evidence="2">Uncharacterized protein</fullName>
    </submittedName>
</protein>
<dbReference type="EMBL" id="JAAPAO010000511">
    <property type="protein sequence ID" value="KAF4658063.1"/>
    <property type="molecule type" value="Genomic_DNA"/>
</dbReference>
<reference evidence="2 3" key="1">
    <citation type="submission" date="2020-04" db="EMBL/GenBank/DDBJ databases">
        <title>Perkinsus chesapeaki whole genome sequence.</title>
        <authorList>
            <person name="Bogema D.R."/>
        </authorList>
    </citation>
    <scope>NUCLEOTIDE SEQUENCE [LARGE SCALE GENOMIC DNA]</scope>
    <source>
        <strain evidence="2">ATCC PRA-425</strain>
    </source>
</reference>
<comment type="caution">
    <text evidence="2">The sequence shown here is derived from an EMBL/GenBank/DDBJ whole genome shotgun (WGS) entry which is preliminary data.</text>
</comment>
<dbReference type="Proteomes" id="UP000591131">
    <property type="component" value="Unassembled WGS sequence"/>
</dbReference>
<gene>
    <name evidence="2" type="ORF">FOL47_008200</name>
</gene>
<feature type="chain" id="PRO_5029885615" evidence="1">
    <location>
        <begin position="26"/>
        <end position="151"/>
    </location>
</feature>
<feature type="signal peptide" evidence="1">
    <location>
        <begin position="1"/>
        <end position="25"/>
    </location>
</feature>
<accession>A0A7J6LFV2</accession>
<evidence type="ECO:0000313" key="3">
    <source>
        <dbReference type="Proteomes" id="UP000591131"/>
    </source>
</evidence>
<organism evidence="2 3">
    <name type="scientific">Perkinsus chesapeaki</name>
    <name type="common">Clam parasite</name>
    <name type="synonym">Perkinsus andrewsi</name>
    <dbReference type="NCBI Taxonomy" id="330153"/>
    <lineage>
        <taxon>Eukaryota</taxon>
        <taxon>Sar</taxon>
        <taxon>Alveolata</taxon>
        <taxon>Perkinsozoa</taxon>
        <taxon>Perkinsea</taxon>
        <taxon>Perkinsida</taxon>
        <taxon>Perkinsidae</taxon>
        <taxon>Perkinsus</taxon>
    </lineage>
</organism>
<name>A0A7J6LFV2_PERCH</name>
<keyword evidence="1" id="KW-0732">Signal</keyword>
<evidence type="ECO:0000313" key="2">
    <source>
        <dbReference type="EMBL" id="KAF4658063.1"/>
    </source>
</evidence>
<sequence length="151" mass="17623">MPNSSNLNRLLSMVVLLAVLWSIECQTGSYSGYTKKKQQCIQVNWIHKPKQVMAVGLTIHCGDSLVGSPELEVIKIHPNYPYTVSKVSKKDRADFMRMAYDICKLDYLRQYWNDMNTYYYDEGYTKIRVNFHDEVVNLTRGECPELVKNRM</sequence>
<dbReference type="AlphaFoldDB" id="A0A7J6LFV2"/>